<accession>A0A5R9A4J2</accession>
<name>A0A5R9A4J2_PSENT</name>
<evidence type="ECO:0000313" key="2">
    <source>
        <dbReference type="Proteomes" id="UP000307510"/>
    </source>
</evidence>
<reference evidence="2" key="2">
    <citation type="submission" date="2019-06" db="EMBL/GenBank/DDBJ databases">
        <title>AzeR, a transcriptional regulator that responds to azelaic acid in Pseudomonas nitroreducens.</title>
        <authorList>
            <person name="Bez C."/>
            <person name="Javvadi S.G."/>
            <person name="Bertani I."/>
            <person name="Devescovi G."/>
            <person name="Studholme D.J."/>
            <person name="Geller A."/>
            <person name="Levy A."/>
            <person name="Venturi V."/>
        </authorList>
    </citation>
    <scope>NUCLEOTIDE SEQUENCE [LARGE SCALE GENOMIC DNA]</scope>
    <source>
        <strain evidence="2">DSM 9128</strain>
    </source>
</reference>
<dbReference type="Pfam" id="PF10994">
    <property type="entry name" value="DUF2817"/>
    <property type="match status" value="1"/>
</dbReference>
<reference evidence="1 2" key="1">
    <citation type="submission" date="2019-05" db="EMBL/GenBank/DDBJ databases">
        <authorList>
            <person name="Moore K."/>
            <person name="O'Neill P."/>
            <person name="Farbos A."/>
            <person name="Studholme D.J."/>
        </authorList>
    </citation>
    <scope>NUCLEOTIDE SEQUENCE [LARGE SCALE GENOMIC DNA]</scope>
    <source>
        <strain evidence="1 2">DSM 9128</strain>
    </source>
</reference>
<protein>
    <submittedName>
        <fullName evidence="1">DUF2817 domain-containing protein</fullName>
    </submittedName>
</protein>
<sequence>MNASSYFSQSYAQARSKFLDACAAAGLLVESHVHPLIGRDGETLAVDVAREGPLDAKRLLIISSGCHGVEGFCGSGVQSALLADTAWREHARRNDCAVLYLHAANPYGFSWWRRWTQENVDLNRNFRDFTQAAPQNPGYAQLDPILAPRRWPSPLGRLRLLGYALRHGRWELQKAISTGQASHPDGLFFSGSQPTWSNRTVREVLRQHGRQCREMAWIDVHTGLGPSGYGEYIYSGDPRHEALTRARAWWGDEVRSTEEGNSVSVKLSGKLVHAAFEECPQALLVSMSLEFGTVPGQQVLEALRADQWLHRTPDAPAAKVRRIKQQLRDAFYIDTDEWKSAVLTRARDTAWRAVEGLRSEIPAELRAHPEGGNASAQ</sequence>
<dbReference type="EMBL" id="VASG01000004">
    <property type="protein sequence ID" value="TLP73629.1"/>
    <property type="molecule type" value="Genomic_DNA"/>
</dbReference>
<evidence type="ECO:0000313" key="1">
    <source>
        <dbReference type="EMBL" id="TLP73629.1"/>
    </source>
</evidence>
<dbReference type="SUPFAM" id="SSF53187">
    <property type="entry name" value="Zn-dependent exopeptidases"/>
    <property type="match status" value="1"/>
</dbReference>
<organism evidence="1 2">
    <name type="scientific">Pseudomonas nitroreducens</name>
    <dbReference type="NCBI Taxonomy" id="46680"/>
    <lineage>
        <taxon>Bacteria</taxon>
        <taxon>Pseudomonadati</taxon>
        <taxon>Pseudomonadota</taxon>
        <taxon>Gammaproteobacteria</taxon>
        <taxon>Pseudomonadales</taxon>
        <taxon>Pseudomonadaceae</taxon>
        <taxon>Pseudomonas</taxon>
    </lineage>
</organism>
<comment type="caution">
    <text evidence="1">The sequence shown here is derived from an EMBL/GenBank/DDBJ whole genome shotgun (WGS) entry which is preliminary data.</text>
</comment>
<dbReference type="AlphaFoldDB" id="A0A5R9A4J2"/>
<dbReference type="CDD" id="cd06233">
    <property type="entry name" value="M14-like"/>
    <property type="match status" value="1"/>
</dbReference>
<gene>
    <name evidence="1" type="ORF">FEA48_15425</name>
</gene>
<dbReference type="InterPro" id="IPR021259">
    <property type="entry name" value="DUF2817"/>
</dbReference>
<proteinExistence type="predicted"/>
<dbReference type="Gene3D" id="3.40.630.10">
    <property type="entry name" value="Zn peptidases"/>
    <property type="match status" value="1"/>
</dbReference>
<dbReference type="RefSeq" id="WP_138214598.1">
    <property type="nucleotide sequence ID" value="NZ_VASG01000004.1"/>
</dbReference>
<dbReference type="Proteomes" id="UP000307510">
    <property type="component" value="Unassembled WGS sequence"/>
</dbReference>